<sequence length="117" mass="13487">MWQWLMIHDASKSTQSVPHKFKFVVRSIAVRNRKRTILVTRDPLQVIAGKHYAIFSFIVFIINGRIGHFIQGCCKRNVNLTHTDFLHGQTESCSQVALLCEPPLEKCLKSPQKDVPW</sequence>
<dbReference type="AlphaFoldDB" id="A0A7S4JPV2"/>
<evidence type="ECO:0000313" key="1">
    <source>
        <dbReference type="EMBL" id="CAE2270561.1"/>
    </source>
</evidence>
<protein>
    <submittedName>
        <fullName evidence="1">Uncharacterized protein</fullName>
    </submittedName>
</protein>
<proteinExistence type="predicted"/>
<name>A0A7S4JPV2_9STRA</name>
<organism evidence="1">
    <name type="scientific">Odontella aurita</name>
    <dbReference type="NCBI Taxonomy" id="265563"/>
    <lineage>
        <taxon>Eukaryota</taxon>
        <taxon>Sar</taxon>
        <taxon>Stramenopiles</taxon>
        <taxon>Ochrophyta</taxon>
        <taxon>Bacillariophyta</taxon>
        <taxon>Mediophyceae</taxon>
        <taxon>Biddulphiophycidae</taxon>
        <taxon>Eupodiscales</taxon>
        <taxon>Odontellaceae</taxon>
        <taxon>Odontella</taxon>
    </lineage>
</organism>
<accession>A0A7S4JPV2</accession>
<reference evidence="1" key="1">
    <citation type="submission" date="2021-01" db="EMBL/GenBank/DDBJ databases">
        <authorList>
            <person name="Corre E."/>
            <person name="Pelletier E."/>
            <person name="Niang G."/>
            <person name="Scheremetjew M."/>
            <person name="Finn R."/>
            <person name="Kale V."/>
            <person name="Holt S."/>
            <person name="Cochrane G."/>
            <person name="Meng A."/>
            <person name="Brown T."/>
            <person name="Cohen L."/>
        </authorList>
    </citation>
    <scope>NUCLEOTIDE SEQUENCE</scope>
    <source>
        <strain evidence="1">Isolate 1302-5</strain>
    </source>
</reference>
<dbReference type="EMBL" id="HBKQ01046052">
    <property type="protein sequence ID" value="CAE2270561.1"/>
    <property type="molecule type" value="Transcribed_RNA"/>
</dbReference>
<gene>
    <name evidence="1" type="ORF">OAUR00152_LOCUS31744</name>
</gene>